<dbReference type="EMBL" id="JAMLDY010000006">
    <property type="protein sequence ID" value="MCP3734590.1"/>
    <property type="molecule type" value="Genomic_DNA"/>
</dbReference>
<dbReference type="AlphaFoldDB" id="A0A9X2KQ44"/>
<evidence type="ECO:0000313" key="6">
    <source>
        <dbReference type="Proteomes" id="UP001139486"/>
    </source>
</evidence>
<keyword evidence="3" id="KW-0804">Transcription</keyword>
<evidence type="ECO:0000256" key="3">
    <source>
        <dbReference type="ARBA" id="ARBA00023163"/>
    </source>
</evidence>
<keyword evidence="1" id="KW-0805">Transcription regulation</keyword>
<dbReference type="SMART" id="SM00342">
    <property type="entry name" value="HTH_ARAC"/>
    <property type="match status" value="1"/>
</dbReference>
<dbReference type="InterPro" id="IPR009057">
    <property type="entry name" value="Homeodomain-like_sf"/>
</dbReference>
<evidence type="ECO:0000256" key="1">
    <source>
        <dbReference type="ARBA" id="ARBA00023015"/>
    </source>
</evidence>
<dbReference type="SUPFAM" id="SSF46689">
    <property type="entry name" value="Homeodomain-like"/>
    <property type="match status" value="2"/>
</dbReference>
<evidence type="ECO:0000313" key="5">
    <source>
        <dbReference type="EMBL" id="MCP3734590.1"/>
    </source>
</evidence>
<dbReference type="InterPro" id="IPR035418">
    <property type="entry name" value="AraC-bd_2"/>
</dbReference>
<proteinExistence type="predicted"/>
<dbReference type="GO" id="GO:0003700">
    <property type="term" value="F:DNA-binding transcription factor activity"/>
    <property type="evidence" value="ECO:0007669"/>
    <property type="project" value="InterPro"/>
</dbReference>
<dbReference type="InterPro" id="IPR018062">
    <property type="entry name" value="HTH_AraC-typ_CS"/>
</dbReference>
<reference evidence="5" key="1">
    <citation type="submission" date="2022-05" db="EMBL/GenBank/DDBJ databases">
        <title>Sphingomonas sp. strain RP10 Genome sequencing and assembly.</title>
        <authorList>
            <person name="Kim I."/>
        </authorList>
    </citation>
    <scope>NUCLEOTIDE SEQUENCE</scope>
    <source>
        <strain evidence="5">RP10</strain>
    </source>
</reference>
<dbReference type="PROSITE" id="PS01124">
    <property type="entry name" value="HTH_ARAC_FAMILY_2"/>
    <property type="match status" value="1"/>
</dbReference>
<dbReference type="RefSeq" id="WP_254288585.1">
    <property type="nucleotide sequence ID" value="NZ_JAMLDY010000006.1"/>
</dbReference>
<accession>A0A9X2KQ44</accession>
<protein>
    <submittedName>
        <fullName evidence="5">Helix-turn-helix domain-containing protein</fullName>
    </submittedName>
</protein>
<keyword evidence="2" id="KW-0238">DNA-binding</keyword>
<dbReference type="Proteomes" id="UP001139486">
    <property type="component" value="Unassembled WGS sequence"/>
</dbReference>
<organism evidence="5 6">
    <name type="scientific">Sphingomonas liriopis</name>
    <dbReference type="NCBI Taxonomy" id="2949094"/>
    <lineage>
        <taxon>Bacteria</taxon>
        <taxon>Pseudomonadati</taxon>
        <taxon>Pseudomonadota</taxon>
        <taxon>Alphaproteobacteria</taxon>
        <taxon>Sphingomonadales</taxon>
        <taxon>Sphingomonadaceae</taxon>
        <taxon>Sphingomonas</taxon>
    </lineage>
</organism>
<gene>
    <name evidence="5" type="ORF">M9979_06850</name>
</gene>
<name>A0A9X2KQ44_9SPHN</name>
<dbReference type="PANTHER" id="PTHR46796">
    <property type="entry name" value="HTH-TYPE TRANSCRIPTIONAL ACTIVATOR RHAS-RELATED"/>
    <property type="match status" value="1"/>
</dbReference>
<dbReference type="InterPro" id="IPR018060">
    <property type="entry name" value="HTH_AraC"/>
</dbReference>
<feature type="domain" description="HTH araC/xylS-type" evidence="4">
    <location>
        <begin position="227"/>
        <end position="326"/>
    </location>
</feature>
<sequence>MTSVPQPHATGAAPVSLGWASVFASDDLSERERYDAWRGTNVANLSTRYDTAPREPFAVEMKWLDLGTLGLGQARITAQDWTRSRLHAARDHSDDLVVNVRHVGAAYGDMDGRQAVAPAGSILLSDMARPQHHFSEASVSTGFSLPRAVAERFLPSVRGLHGHVVAPDQAALLVSHLAMLERQAAQLPAHCGPMVAQTVLDLLAVSVAASLGTVPVDADQHDRGLGVQLRAEIERNLGSPSLNTARLARTLGVSRSTLYRLLRDEGGVQAYIRTRRLDRIAETLRAPGDRRTIAALAERWGFCDAAYLGRAFREVYGVTPGDYRGLHASGDAPPAR</sequence>
<comment type="caution">
    <text evidence="5">The sequence shown here is derived from an EMBL/GenBank/DDBJ whole genome shotgun (WGS) entry which is preliminary data.</text>
</comment>
<dbReference type="InterPro" id="IPR050204">
    <property type="entry name" value="AraC_XylS_family_regulators"/>
</dbReference>
<dbReference type="GO" id="GO:0043565">
    <property type="term" value="F:sequence-specific DNA binding"/>
    <property type="evidence" value="ECO:0007669"/>
    <property type="project" value="InterPro"/>
</dbReference>
<dbReference type="Pfam" id="PF14525">
    <property type="entry name" value="AraC_binding_2"/>
    <property type="match status" value="1"/>
</dbReference>
<dbReference type="PROSITE" id="PS00041">
    <property type="entry name" value="HTH_ARAC_FAMILY_1"/>
    <property type="match status" value="1"/>
</dbReference>
<dbReference type="Pfam" id="PF12833">
    <property type="entry name" value="HTH_18"/>
    <property type="match status" value="1"/>
</dbReference>
<keyword evidence="6" id="KW-1185">Reference proteome</keyword>
<dbReference type="Gene3D" id="1.10.10.60">
    <property type="entry name" value="Homeodomain-like"/>
    <property type="match status" value="1"/>
</dbReference>
<dbReference type="PANTHER" id="PTHR46796:SF6">
    <property type="entry name" value="ARAC SUBFAMILY"/>
    <property type="match status" value="1"/>
</dbReference>
<evidence type="ECO:0000256" key="2">
    <source>
        <dbReference type="ARBA" id="ARBA00023125"/>
    </source>
</evidence>
<evidence type="ECO:0000259" key="4">
    <source>
        <dbReference type="PROSITE" id="PS01124"/>
    </source>
</evidence>